<reference evidence="3" key="2">
    <citation type="journal article" date="2017" name="Nat. Plants">
        <title>The Aegilops tauschii genome reveals multiple impacts of transposons.</title>
        <authorList>
            <person name="Zhao G."/>
            <person name="Zou C."/>
            <person name="Li K."/>
            <person name="Wang K."/>
            <person name="Li T."/>
            <person name="Gao L."/>
            <person name="Zhang X."/>
            <person name="Wang H."/>
            <person name="Yang Z."/>
            <person name="Liu X."/>
            <person name="Jiang W."/>
            <person name="Mao L."/>
            <person name="Kong X."/>
            <person name="Jiao Y."/>
            <person name="Jia J."/>
        </authorList>
    </citation>
    <scope>NUCLEOTIDE SEQUENCE [LARGE SCALE GENOMIC DNA]</scope>
    <source>
        <strain evidence="3">cv. AL8/78</strain>
    </source>
</reference>
<accession>A0A452ZKA7</accession>
<reference evidence="3" key="1">
    <citation type="journal article" date="2014" name="Science">
        <title>Ancient hybridizations among the ancestral genomes of bread wheat.</title>
        <authorList>
            <consortium name="International Wheat Genome Sequencing Consortium,"/>
            <person name="Marcussen T."/>
            <person name="Sandve S.R."/>
            <person name="Heier L."/>
            <person name="Spannagl M."/>
            <person name="Pfeifer M."/>
            <person name="Jakobsen K.S."/>
            <person name="Wulff B.B."/>
            <person name="Steuernagel B."/>
            <person name="Mayer K.F."/>
            <person name="Olsen O.A."/>
        </authorList>
    </citation>
    <scope>NUCLEOTIDE SEQUENCE [LARGE SCALE GENOMIC DNA]</scope>
    <source>
        <strain evidence="3">cv. AL8/78</strain>
    </source>
</reference>
<proteinExistence type="predicted"/>
<organism evidence="2 3">
    <name type="scientific">Aegilops tauschii subsp. strangulata</name>
    <name type="common">Goatgrass</name>
    <dbReference type="NCBI Taxonomy" id="200361"/>
    <lineage>
        <taxon>Eukaryota</taxon>
        <taxon>Viridiplantae</taxon>
        <taxon>Streptophyta</taxon>
        <taxon>Embryophyta</taxon>
        <taxon>Tracheophyta</taxon>
        <taxon>Spermatophyta</taxon>
        <taxon>Magnoliopsida</taxon>
        <taxon>Liliopsida</taxon>
        <taxon>Poales</taxon>
        <taxon>Poaceae</taxon>
        <taxon>BOP clade</taxon>
        <taxon>Pooideae</taxon>
        <taxon>Triticodae</taxon>
        <taxon>Triticeae</taxon>
        <taxon>Triticinae</taxon>
        <taxon>Aegilops</taxon>
    </lineage>
</organism>
<reference evidence="2" key="4">
    <citation type="submission" date="2019-03" db="UniProtKB">
        <authorList>
            <consortium name="EnsemblPlants"/>
        </authorList>
    </citation>
    <scope>IDENTIFICATION</scope>
</reference>
<keyword evidence="3" id="KW-1185">Reference proteome</keyword>
<evidence type="ECO:0000313" key="2">
    <source>
        <dbReference type="EnsemblPlants" id="AET1Gv20813100.16"/>
    </source>
</evidence>
<feature type="compositionally biased region" description="Basic residues" evidence="1">
    <location>
        <begin position="1"/>
        <end position="17"/>
    </location>
</feature>
<name>A0A452ZKA7_AEGTS</name>
<protein>
    <submittedName>
        <fullName evidence="2">Uncharacterized protein</fullName>
    </submittedName>
</protein>
<evidence type="ECO:0000256" key="1">
    <source>
        <dbReference type="SAM" id="MobiDB-lite"/>
    </source>
</evidence>
<reference evidence="2" key="3">
    <citation type="journal article" date="2017" name="Nature">
        <title>Genome sequence of the progenitor of the wheat D genome Aegilops tauschii.</title>
        <authorList>
            <person name="Luo M.C."/>
            <person name="Gu Y.Q."/>
            <person name="Puiu D."/>
            <person name="Wang H."/>
            <person name="Twardziok S.O."/>
            <person name="Deal K.R."/>
            <person name="Huo N."/>
            <person name="Zhu T."/>
            <person name="Wang L."/>
            <person name="Wang Y."/>
            <person name="McGuire P.E."/>
            <person name="Liu S."/>
            <person name="Long H."/>
            <person name="Ramasamy R.K."/>
            <person name="Rodriguez J.C."/>
            <person name="Van S.L."/>
            <person name="Yuan L."/>
            <person name="Wang Z."/>
            <person name="Xia Z."/>
            <person name="Xiao L."/>
            <person name="Anderson O.D."/>
            <person name="Ouyang S."/>
            <person name="Liang Y."/>
            <person name="Zimin A.V."/>
            <person name="Pertea G."/>
            <person name="Qi P."/>
            <person name="Bennetzen J.L."/>
            <person name="Dai X."/>
            <person name="Dawson M.W."/>
            <person name="Muller H.G."/>
            <person name="Kugler K."/>
            <person name="Rivarola-Duarte L."/>
            <person name="Spannagl M."/>
            <person name="Mayer K.F.X."/>
            <person name="Lu F.H."/>
            <person name="Bevan M.W."/>
            <person name="Leroy P."/>
            <person name="Li P."/>
            <person name="You F.M."/>
            <person name="Sun Q."/>
            <person name="Liu Z."/>
            <person name="Lyons E."/>
            <person name="Wicker T."/>
            <person name="Salzberg S.L."/>
            <person name="Devos K.M."/>
            <person name="Dvorak J."/>
        </authorList>
    </citation>
    <scope>NUCLEOTIDE SEQUENCE [LARGE SCALE GENOMIC DNA]</scope>
    <source>
        <strain evidence="2">cv. AL8/78</strain>
    </source>
</reference>
<dbReference type="Gramene" id="AET1Gv20813100.16">
    <property type="protein sequence ID" value="AET1Gv20813100.16"/>
    <property type="gene ID" value="AET1Gv20813100"/>
</dbReference>
<dbReference type="Proteomes" id="UP000015105">
    <property type="component" value="Chromosome 1D"/>
</dbReference>
<reference evidence="2" key="5">
    <citation type="journal article" date="2021" name="G3 (Bethesda)">
        <title>Aegilops tauschii genome assembly Aet v5.0 features greater sequence contiguity and improved annotation.</title>
        <authorList>
            <person name="Wang L."/>
            <person name="Zhu T."/>
            <person name="Rodriguez J.C."/>
            <person name="Deal K.R."/>
            <person name="Dubcovsky J."/>
            <person name="McGuire P.E."/>
            <person name="Lux T."/>
            <person name="Spannagl M."/>
            <person name="Mayer K.F.X."/>
            <person name="Baldrich P."/>
            <person name="Meyers B.C."/>
            <person name="Huo N."/>
            <person name="Gu Y.Q."/>
            <person name="Zhou H."/>
            <person name="Devos K.M."/>
            <person name="Bennetzen J.L."/>
            <person name="Unver T."/>
            <person name="Budak H."/>
            <person name="Gulick P.J."/>
            <person name="Galiba G."/>
            <person name="Kalapos B."/>
            <person name="Nelson D.R."/>
            <person name="Li P."/>
            <person name="You F.M."/>
            <person name="Luo M.C."/>
            <person name="Dvorak J."/>
        </authorList>
    </citation>
    <scope>NUCLEOTIDE SEQUENCE [LARGE SCALE GENOMIC DNA]</scope>
    <source>
        <strain evidence="2">cv. AL8/78</strain>
    </source>
</reference>
<dbReference type="EnsemblPlants" id="AET1Gv20813100.16">
    <property type="protein sequence ID" value="AET1Gv20813100.16"/>
    <property type="gene ID" value="AET1Gv20813100"/>
</dbReference>
<dbReference type="AlphaFoldDB" id="A0A452ZKA7"/>
<sequence length="36" mass="3973">LAPNRSRHSVRARKRPVVLRDRPSPPLRAVADASAV</sequence>
<evidence type="ECO:0000313" key="3">
    <source>
        <dbReference type="Proteomes" id="UP000015105"/>
    </source>
</evidence>
<feature type="region of interest" description="Disordered" evidence="1">
    <location>
        <begin position="1"/>
        <end position="36"/>
    </location>
</feature>